<dbReference type="Pfam" id="PF07714">
    <property type="entry name" value="PK_Tyr_Ser-Thr"/>
    <property type="match status" value="1"/>
</dbReference>
<dbReference type="AlphaFoldDB" id="A0A2A2KWY1"/>
<feature type="region of interest" description="Disordered" evidence="17">
    <location>
        <begin position="475"/>
        <end position="510"/>
    </location>
</feature>
<evidence type="ECO:0000256" key="5">
    <source>
        <dbReference type="ARBA" id="ARBA00022692"/>
    </source>
</evidence>
<dbReference type="PROSITE" id="PS50011">
    <property type="entry name" value="PROTEIN_KINASE_DOM"/>
    <property type="match status" value="1"/>
</dbReference>
<evidence type="ECO:0000256" key="6">
    <source>
        <dbReference type="ARBA" id="ARBA00022729"/>
    </source>
</evidence>
<dbReference type="STRING" id="2018661.A0A2A2KWY1"/>
<feature type="domain" description="F5/8 type C" evidence="21">
    <location>
        <begin position="30"/>
        <end position="187"/>
    </location>
</feature>
<evidence type="ECO:0000256" key="15">
    <source>
        <dbReference type="ARBA" id="ARBA00023273"/>
    </source>
</evidence>
<evidence type="ECO:0000256" key="8">
    <source>
        <dbReference type="ARBA" id="ARBA00022840"/>
    </source>
</evidence>
<feature type="region of interest" description="Disordered" evidence="17">
    <location>
        <begin position="525"/>
        <end position="551"/>
    </location>
</feature>
<proteinExistence type="inferred from homology"/>
<dbReference type="PANTHER" id="PTHR24416:SF489">
    <property type="entry name" value="PROTEIN KINASE DOMAIN-CONTAINING PROTEIN"/>
    <property type="match status" value="1"/>
</dbReference>
<evidence type="ECO:0000256" key="1">
    <source>
        <dbReference type="ARBA" id="ARBA00004251"/>
    </source>
</evidence>
<feature type="chain" id="PRO_5013399187" description="Protein kinase domain-containing protein" evidence="19">
    <location>
        <begin position="25"/>
        <end position="833"/>
    </location>
</feature>
<evidence type="ECO:0000259" key="20">
    <source>
        <dbReference type="PROSITE" id="PS50011"/>
    </source>
</evidence>
<feature type="domain" description="Protein kinase" evidence="20">
    <location>
        <begin position="582"/>
        <end position="832"/>
    </location>
</feature>
<dbReference type="SUPFAM" id="SSF49785">
    <property type="entry name" value="Galactose-binding domain-like"/>
    <property type="match status" value="1"/>
</dbReference>
<dbReference type="PANTHER" id="PTHR24416">
    <property type="entry name" value="TYROSINE-PROTEIN KINASE RECEPTOR"/>
    <property type="match status" value="1"/>
</dbReference>
<organism evidence="22 23">
    <name type="scientific">Diploscapter pachys</name>
    <dbReference type="NCBI Taxonomy" id="2018661"/>
    <lineage>
        <taxon>Eukaryota</taxon>
        <taxon>Metazoa</taxon>
        <taxon>Ecdysozoa</taxon>
        <taxon>Nematoda</taxon>
        <taxon>Chromadorea</taxon>
        <taxon>Rhabditida</taxon>
        <taxon>Rhabditina</taxon>
        <taxon>Rhabditomorpha</taxon>
        <taxon>Rhabditoidea</taxon>
        <taxon>Rhabditidae</taxon>
        <taxon>Diploscapter</taxon>
    </lineage>
</organism>
<evidence type="ECO:0008006" key="24">
    <source>
        <dbReference type="Google" id="ProtNLM"/>
    </source>
</evidence>
<keyword evidence="14" id="KW-0325">Glycoprotein</keyword>
<dbReference type="SUPFAM" id="SSF56112">
    <property type="entry name" value="Protein kinase-like (PK-like)"/>
    <property type="match status" value="1"/>
</dbReference>
<sequence>MRVLNRRTLLDLFSIFLIISSSDGLRLEECNSQPLGMASGAIEDSQITASSSFDKQSVGPQNARLHTELASGAWCPKPQIHSSSYEYLQISLNGTHLITGVETQGRYGNGTGKEFPSEYMIEYQRPGTDLWIRYRNRTGQNHMTGNFDTTTAVMCHLDPPIVASKIRIVPHSKQTRTVCLRAELHGCNYKDGLLWYTTVPEGSRIGDQDFRDHIFEDTGMYAETGTKRGLGILSDGFVAVASPFEENAINGAWIGWNKHHTGGAVNLLFEFDQIRNFSEVTLAAYGHRMDSIDVIFSQDGNTFPLSSQISSLDKDRLLSNSSAKRYDLRIPLHKRMAKKVRITLKFSSDWLFLTEVHFSSGPISVSDLEELALYNDVTSYNIGDISEDGHGKNAIAILGLTVLFVILSAILCSILCLRRNRPKSHKAGIYDQPIKRDLIITHVGNKPTCNIFPTHSYLGQSAVFGAGNLYSSDKTTSTSVSSKSSSSNKHSPPNWSDFHFPPPPHTSGEERIYAEPCMTLPLLPSQKQNISTPKSAKHTSTTVRQPAKTKNANEDSVHYAAANIFSDSYGFDKIPKFSFANLQIGGDLGEGKFTVIRDCIMPNGYRAAYKSVKDKNNMHARKALLDELKTLHACGDNHPHILKLYGADETASLVLEYCALGDVRHFLKTQMQPITPSILLRICADVCSGMVHLENLGLVHGHLMPSNILLTDQLRAKVASPRGPAHHAQLRYSAPESILANSFTSKSDAWAYAVCVYDIMQQCEKLPYDGMSNSALVENAEKVVAGLEDAVFLQFSENLPRGVSDVTTRCFDADHLSRPSFAHIFHFISRFYE</sequence>
<keyword evidence="8" id="KW-0067">ATP-binding</keyword>
<keyword evidence="6 19" id="KW-0732">Signal</keyword>
<dbReference type="FunFam" id="2.60.120.260:FF:000007">
    <property type="entry name" value="Discoidin domain receptor tyrosine kinase 1"/>
    <property type="match status" value="1"/>
</dbReference>
<keyword evidence="12" id="KW-1015">Disulfide bond</keyword>
<evidence type="ECO:0000313" key="22">
    <source>
        <dbReference type="EMBL" id="PAV78506.1"/>
    </source>
</evidence>
<evidence type="ECO:0000256" key="7">
    <source>
        <dbReference type="ARBA" id="ARBA00022741"/>
    </source>
</evidence>
<evidence type="ECO:0000256" key="17">
    <source>
        <dbReference type="SAM" id="MobiDB-lite"/>
    </source>
</evidence>
<evidence type="ECO:0000256" key="10">
    <source>
        <dbReference type="ARBA" id="ARBA00022989"/>
    </source>
</evidence>
<dbReference type="InterPro" id="IPR000421">
    <property type="entry name" value="FA58C"/>
</dbReference>
<evidence type="ECO:0000256" key="2">
    <source>
        <dbReference type="ARBA" id="ARBA00004484"/>
    </source>
</evidence>
<keyword evidence="10 18" id="KW-1133">Transmembrane helix</keyword>
<evidence type="ECO:0000256" key="19">
    <source>
        <dbReference type="SAM" id="SignalP"/>
    </source>
</evidence>
<dbReference type="PROSITE" id="PS01286">
    <property type="entry name" value="FA58C_2"/>
    <property type="match status" value="1"/>
</dbReference>
<evidence type="ECO:0000256" key="9">
    <source>
        <dbReference type="ARBA" id="ARBA00022902"/>
    </source>
</evidence>
<dbReference type="Gene3D" id="2.60.120.1190">
    <property type="match status" value="1"/>
</dbReference>
<dbReference type="SMART" id="SM00231">
    <property type="entry name" value="FA58C"/>
    <property type="match status" value="1"/>
</dbReference>
<dbReference type="InterPro" id="IPR011009">
    <property type="entry name" value="Kinase-like_dom_sf"/>
</dbReference>
<keyword evidence="11 18" id="KW-0472">Membrane</keyword>
<keyword evidence="7" id="KW-0547">Nucleotide-binding</keyword>
<comment type="subcellular location">
    <subcellularLocation>
        <location evidence="1">Cell membrane</location>
        <topology evidence="1">Single-pass type I membrane protein</topology>
    </subcellularLocation>
    <subcellularLocation>
        <location evidence="3">Cell projection</location>
        <location evidence="3">Axon</location>
    </subcellularLocation>
    <subcellularLocation>
        <location evidence="2">Perikaryon</location>
    </subcellularLocation>
</comment>
<feature type="signal peptide" evidence="19">
    <location>
        <begin position="1"/>
        <end position="24"/>
    </location>
</feature>
<evidence type="ECO:0000256" key="18">
    <source>
        <dbReference type="SAM" id="Phobius"/>
    </source>
</evidence>
<evidence type="ECO:0000256" key="12">
    <source>
        <dbReference type="ARBA" id="ARBA00023157"/>
    </source>
</evidence>
<dbReference type="GO" id="GO:0030424">
    <property type="term" value="C:axon"/>
    <property type="evidence" value="ECO:0007669"/>
    <property type="project" value="UniProtKB-SubCell"/>
</dbReference>
<keyword evidence="15" id="KW-0966">Cell projection</keyword>
<dbReference type="PROSITE" id="PS01285">
    <property type="entry name" value="FA58C_1"/>
    <property type="match status" value="1"/>
</dbReference>
<dbReference type="InterPro" id="IPR000719">
    <property type="entry name" value="Prot_kinase_dom"/>
</dbReference>
<keyword evidence="13" id="KW-0675">Receptor</keyword>
<dbReference type="GO" id="GO:0007169">
    <property type="term" value="P:cell surface receptor protein tyrosine kinase signaling pathway"/>
    <property type="evidence" value="ECO:0007669"/>
    <property type="project" value="TreeGrafter"/>
</dbReference>
<feature type="compositionally biased region" description="Polar residues" evidence="17">
    <location>
        <begin position="525"/>
        <end position="550"/>
    </location>
</feature>
<evidence type="ECO:0000256" key="13">
    <source>
        <dbReference type="ARBA" id="ARBA00023170"/>
    </source>
</evidence>
<feature type="transmembrane region" description="Helical" evidence="18">
    <location>
        <begin position="394"/>
        <end position="417"/>
    </location>
</feature>
<dbReference type="Gene3D" id="1.10.510.10">
    <property type="entry name" value="Transferase(Phosphotransferase) domain 1"/>
    <property type="match status" value="1"/>
</dbReference>
<dbReference type="GO" id="GO:0048680">
    <property type="term" value="P:positive regulation of axon regeneration"/>
    <property type="evidence" value="ECO:0007669"/>
    <property type="project" value="UniProtKB-ARBA"/>
</dbReference>
<dbReference type="Pfam" id="PF00754">
    <property type="entry name" value="F5_F8_type_C"/>
    <property type="match status" value="1"/>
</dbReference>
<dbReference type="GO" id="GO:0043204">
    <property type="term" value="C:perikaryon"/>
    <property type="evidence" value="ECO:0007669"/>
    <property type="project" value="UniProtKB-SubCell"/>
</dbReference>
<dbReference type="Gene3D" id="2.60.120.260">
    <property type="entry name" value="Galactose-binding domain-like"/>
    <property type="match status" value="1"/>
</dbReference>
<dbReference type="GO" id="GO:0008045">
    <property type="term" value="P:motor neuron axon guidance"/>
    <property type="evidence" value="ECO:0007669"/>
    <property type="project" value="UniProtKB-ARBA"/>
</dbReference>
<evidence type="ECO:0000256" key="14">
    <source>
        <dbReference type="ARBA" id="ARBA00023180"/>
    </source>
</evidence>
<evidence type="ECO:0000256" key="16">
    <source>
        <dbReference type="ARBA" id="ARBA00061639"/>
    </source>
</evidence>
<reference evidence="22 23" key="1">
    <citation type="journal article" date="2017" name="Curr. Biol.">
        <title>Genome architecture and evolution of a unichromosomal asexual nematode.</title>
        <authorList>
            <person name="Fradin H."/>
            <person name="Zegar C."/>
            <person name="Gutwein M."/>
            <person name="Lucas J."/>
            <person name="Kovtun M."/>
            <person name="Corcoran D."/>
            <person name="Baugh L.R."/>
            <person name="Kiontke K."/>
            <person name="Gunsalus K."/>
            <person name="Fitch D.H."/>
            <person name="Piano F."/>
        </authorList>
    </citation>
    <scope>NUCLEOTIDE SEQUENCE [LARGE SCALE GENOMIC DNA]</scope>
    <source>
        <strain evidence="22">PF1309</strain>
    </source>
</reference>
<dbReference type="PROSITE" id="PS50022">
    <property type="entry name" value="FA58C_3"/>
    <property type="match status" value="1"/>
</dbReference>
<dbReference type="Pfam" id="PF21114">
    <property type="entry name" value="DDR1-2_DS-like"/>
    <property type="match status" value="1"/>
</dbReference>
<evidence type="ECO:0000313" key="23">
    <source>
        <dbReference type="Proteomes" id="UP000218231"/>
    </source>
</evidence>
<dbReference type="InterPro" id="IPR008979">
    <property type="entry name" value="Galactose-bd-like_sf"/>
</dbReference>
<name>A0A2A2KWY1_9BILA</name>
<comment type="caution">
    <text evidence="22">The sequence shown here is derived from an EMBL/GenBank/DDBJ whole genome shotgun (WGS) entry which is preliminary data.</text>
</comment>
<evidence type="ECO:0000256" key="3">
    <source>
        <dbReference type="ARBA" id="ARBA00004489"/>
    </source>
</evidence>
<keyword evidence="5 18" id="KW-0812">Transmembrane</keyword>
<feature type="compositionally biased region" description="Low complexity" evidence="17">
    <location>
        <begin position="475"/>
        <end position="491"/>
    </location>
</feature>
<dbReference type="InterPro" id="IPR001245">
    <property type="entry name" value="Ser-Thr/Tyr_kinase_cat_dom"/>
</dbReference>
<dbReference type="InterPro" id="IPR048525">
    <property type="entry name" value="DDR1-2_DS-like"/>
</dbReference>
<dbReference type="GO" id="GO:0004714">
    <property type="term" value="F:transmembrane receptor protein tyrosine kinase activity"/>
    <property type="evidence" value="ECO:0007669"/>
    <property type="project" value="TreeGrafter"/>
</dbReference>
<dbReference type="GO" id="GO:0043235">
    <property type="term" value="C:receptor complex"/>
    <property type="evidence" value="ECO:0007669"/>
    <property type="project" value="TreeGrafter"/>
</dbReference>
<protein>
    <recommendedName>
        <fullName evidence="24">Protein kinase domain-containing protein</fullName>
    </recommendedName>
</protein>
<dbReference type="GO" id="GO:0005524">
    <property type="term" value="F:ATP binding"/>
    <property type="evidence" value="ECO:0007669"/>
    <property type="project" value="UniProtKB-KW"/>
</dbReference>
<dbReference type="GO" id="GO:0005886">
    <property type="term" value="C:plasma membrane"/>
    <property type="evidence" value="ECO:0007669"/>
    <property type="project" value="UniProtKB-SubCell"/>
</dbReference>
<comment type="similarity">
    <text evidence="16">Belongs to the protein kinase superfamily. Tyr protein kinase family. Insulin receptor subfamily.</text>
</comment>
<evidence type="ECO:0000256" key="4">
    <source>
        <dbReference type="ARBA" id="ARBA00022475"/>
    </source>
</evidence>
<evidence type="ECO:0000259" key="21">
    <source>
        <dbReference type="PROSITE" id="PS50022"/>
    </source>
</evidence>
<keyword evidence="4" id="KW-1003">Cell membrane</keyword>
<keyword evidence="23" id="KW-1185">Reference proteome</keyword>
<dbReference type="InterPro" id="IPR050122">
    <property type="entry name" value="RTK"/>
</dbReference>
<gene>
    <name evidence="22" type="ORF">WR25_09560</name>
</gene>
<dbReference type="OrthoDB" id="6071166at2759"/>
<accession>A0A2A2KWY1</accession>
<dbReference type="Proteomes" id="UP000218231">
    <property type="component" value="Unassembled WGS sequence"/>
</dbReference>
<dbReference type="EMBL" id="LIAE01007551">
    <property type="protein sequence ID" value="PAV78506.1"/>
    <property type="molecule type" value="Genomic_DNA"/>
</dbReference>
<dbReference type="CDD" id="cd00057">
    <property type="entry name" value="FA58C"/>
    <property type="match status" value="1"/>
</dbReference>
<keyword evidence="9" id="KW-0524">Neurogenesis</keyword>
<evidence type="ECO:0000256" key="11">
    <source>
        <dbReference type="ARBA" id="ARBA00023136"/>
    </source>
</evidence>